<gene>
    <name evidence="2" type="ORF">QFZ36_004198</name>
</gene>
<proteinExistence type="predicted"/>
<accession>A0ABU0PRI1</accession>
<dbReference type="InterPro" id="IPR025669">
    <property type="entry name" value="AAA_dom"/>
</dbReference>
<dbReference type="Proteomes" id="UP001236806">
    <property type="component" value="Unassembled WGS sequence"/>
</dbReference>
<keyword evidence="3" id="KW-1185">Reference proteome</keyword>
<dbReference type="CDD" id="cd02042">
    <property type="entry name" value="ParAB_family"/>
    <property type="match status" value="1"/>
</dbReference>
<comment type="caution">
    <text evidence="2">The sequence shown here is derived from an EMBL/GenBank/DDBJ whole genome shotgun (WGS) entry which is preliminary data.</text>
</comment>
<dbReference type="EMBL" id="JAUSXB010000002">
    <property type="protein sequence ID" value="MDQ0676572.1"/>
    <property type="molecule type" value="Genomic_DNA"/>
</dbReference>
<protein>
    <submittedName>
        <fullName evidence="2">Chromosome partitioning protein</fullName>
    </submittedName>
</protein>
<dbReference type="SUPFAM" id="SSF52540">
    <property type="entry name" value="P-loop containing nucleoside triphosphate hydrolases"/>
    <property type="match status" value="1"/>
</dbReference>
<organism evidence="2 3">
    <name type="scientific">Pseudarthrobacter siccitolerans</name>
    <dbReference type="NCBI Taxonomy" id="861266"/>
    <lineage>
        <taxon>Bacteria</taxon>
        <taxon>Bacillati</taxon>
        <taxon>Actinomycetota</taxon>
        <taxon>Actinomycetes</taxon>
        <taxon>Micrococcales</taxon>
        <taxon>Micrococcaceae</taxon>
        <taxon>Pseudarthrobacter</taxon>
    </lineage>
</organism>
<dbReference type="PANTHER" id="PTHR13696:SF99">
    <property type="entry name" value="COBYRINIC ACID AC-DIAMIDE SYNTHASE"/>
    <property type="match status" value="1"/>
</dbReference>
<evidence type="ECO:0000313" key="3">
    <source>
        <dbReference type="Proteomes" id="UP001236806"/>
    </source>
</evidence>
<dbReference type="Gene3D" id="3.40.50.300">
    <property type="entry name" value="P-loop containing nucleotide triphosphate hydrolases"/>
    <property type="match status" value="1"/>
</dbReference>
<dbReference type="RefSeq" id="WP_306639332.1">
    <property type="nucleotide sequence ID" value="NZ_JAUSXB010000002.1"/>
</dbReference>
<evidence type="ECO:0000259" key="1">
    <source>
        <dbReference type="Pfam" id="PF13614"/>
    </source>
</evidence>
<sequence length="307" mass="32418">MKTDQPFDRTGLDRVCAFVNGKGGVLKTTLTANLGGLLAISGWRVLLVDFDPQGNLGLDLGYRHTERDDDGMGLAQSLMFGAPLSPLKNVRDNLDVVPGGAHLDQAAAGLVSLAGKDARKAKLALAAALSPVAEQYDIIFIDCPPGNEPLQLAALGAAAQIIVPTKTDRGGREGLLGVAKRLDSVIDVNPGIDLLGVIIAATSSSAKSVQRTVREAIIDAFGTDDVLFDNMVRHAESPAQAVRERGVLVHELEEQVNSGPKWYEVLRGTAKAGPSQPRSAGNVAEDLHRVAQELVARLEAAEQRNAS</sequence>
<dbReference type="InterPro" id="IPR050678">
    <property type="entry name" value="DNA_Partitioning_ATPase"/>
</dbReference>
<evidence type="ECO:0000313" key="2">
    <source>
        <dbReference type="EMBL" id="MDQ0676572.1"/>
    </source>
</evidence>
<feature type="domain" description="AAA" evidence="1">
    <location>
        <begin position="14"/>
        <end position="187"/>
    </location>
</feature>
<dbReference type="Pfam" id="PF13614">
    <property type="entry name" value="AAA_31"/>
    <property type="match status" value="1"/>
</dbReference>
<reference evidence="2 3" key="1">
    <citation type="submission" date="2023-07" db="EMBL/GenBank/DDBJ databases">
        <title>Comparative genomics of wheat-associated soil bacteria to identify genetic determinants of phenazine resistance.</title>
        <authorList>
            <person name="Mouncey N."/>
        </authorList>
    </citation>
    <scope>NUCLEOTIDE SEQUENCE [LARGE SCALE GENOMIC DNA]</scope>
    <source>
        <strain evidence="2 3">W1I3</strain>
    </source>
</reference>
<name>A0ABU0PRI1_9MICC</name>
<dbReference type="PANTHER" id="PTHR13696">
    <property type="entry name" value="P-LOOP CONTAINING NUCLEOSIDE TRIPHOSPHATE HYDROLASE"/>
    <property type="match status" value="1"/>
</dbReference>
<dbReference type="InterPro" id="IPR027417">
    <property type="entry name" value="P-loop_NTPase"/>
</dbReference>